<keyword evidence="1" id="KW-0812">Transmembrane</keyword>
<accession>A0A2T5MH11</accession>
<sequence>MDPLSITIEIFVATVTGAIFGGMTVLVILDGITDHKALKFDVVRRPVVNATVQKIQPQTAAQQASNIETIPKAA</sequence>
<keyword evidence="3" id="KW-1185">Reference proteome</keyword>
<comment type="caution">
    <text evidence="2">The sequence shown here is derived from an EMBL/GenBank/DDBJ whole genome shotgun (WGS) entry which is preliminary data.</text>
</comment>
<gene>
    <name evidence="2" type="ORF">CJD38_04095</name>
</gene>
<dbReference type="EMBL" id="QANS01000002">
    <property type="protein sequence ID" value="PTU31875.1"/>
    <property type="molecule type" value="Genomic_DNA"/>
</dbReference>
<name>A0A2T5MH11_9GAMM</name>
<proteinExistence type="predicted"/>
<evidence type="ECO:0000313" key="3">
    <source>
        <dbReference type="Proteomes" id="UP000244248"/>
    </source>
</evidence>
<dbReference type="Proteomes" id="UP000244248">
    <property type="component" value="Unassembled WGS sequence"/>
</dbReference>
<protein>
    <submittedName>
        <fullName evidence="2">Uncharacterized protein</fullName>
    </submittedName>
</protein>
<keyword evidence="1" id="KW-0472">Membrane</keyword>
<feature type="transmembrane region" description="Helical" evidence="1">
    <location>
        <begin position="6"/>
        <end position="29"/>
    </location>
</feature>
<reference evidence="2 3" key="1">
    <citation type="submission" date="2018-04" db="EMBL/GenBank/DDBJ databases">
        <title>Novel species isolated from glacier.</title>
        <authorList>
            <person name="Liu Q."/>
            <person name="Xin Y.-H."/>
        </authorList>
    </citation>
    <scope>NUCLEOTIDE SEQUENCE [LARGE SCALE GENOMIC DNA]</scope>
    <source>
        <strain evidence="2 3">GT1R17</strain>
    </source>
</reference>
<organism evidence="2 3">
    <name type="scientific">Stenotrophobium rhamnosiphilum</name>
    <dbReference type="NCBI Taxonomy" id="2029166"/>
    <lineage>
        <taxon>Bacteria</taxon>
        <taxon>Pseudomonadati</taxon>
        <taxon>Pseudomonadota</taxon>
        <taxon>Gammaproteobacteria</taxon>
        <taxon>Nevskiales</taxon>
        <taxon>Nevskiaceae</taxon>
        <taxon>Stenotrophobium</taxon>
    </lineage>
</organism>
<dbReference type="AlphaFoldDB" id="A0A2T5MH11"/>
<dbReference type="RefSeq" id="WP_146165919.1">
    <property type="nucleotide sequence ID" value="NZ_QANS01000002.1"/>
</dbReference>
<evidence type="ECO:0000313" key="2">
    <source>
        <dbReference type="EMBL" id="PTU31875.1"/>
    </source>
</evidence>
<evidence type="ECO:0000256" key="1">
    <source>
        <dbReference type="SAM" id="Phobius"/>
    </source>
</evidence>
<keyword evidence="1" id="KW-1133">Transmembrane helix</keyword>